<accession>A0A367ZK44</accession>
<evidence type="ECO:0008006" key="3">
    <source>
        <dbReference type="Google" id="ProtNLM"/>
    </source>
</evidence>
<dbReference type="EMBL" id="QOQW01000027">
    <property type="protein sequence ID" value="RCK78109.1"/>
    <property type="molecule type" value="Genomic_DNA"/>
</dbReference>
<sequence length="186" mass="20648">MNIITHALLGWVPGQRLATHRRDALLLTGAAMAPDLDGLGVLASVADPARGLAWFSQYHHVLAHNLWAGLAISSTVGLLARDGWRTALWAFLFFHLHLLGDLAGARGPDGESWPIWYLWPVEGGPALTWSGQWEINAWPNLLLTVGLLFLFFRQARDFGWSPLWYLSARADAAFVATLRRRFPLSA</sequence>
<protein>
    <recommendedName>
        <fullName evidence="3">Membrane-bound metal-dependent hydrolase</fullName>
    </recommendedName>
</protein>
<reference evidence="1 2" key="1">
    <citation type="submission" date="2018-05" db="EMBL/GenBank/DDBJ databases">
        <title>A metagenomic window into the 2 km-deep terrestrial subsurface aquifer revealed taxonomically and functionally diverse microbial community comprising novel uncultured bacterial lineages.</title>
        <authorList>
            <person name="Kadnikov V.V."/>
            <person name="Mardanov A.V."/>
            <person name="Beletsky A.V."/>
            <person name="Banks D."/>
            <person name="Pimenov N.V."/>
            <person name="Frank Y.A."/>
            <person name="Karnachuk O.V."/>
            <person name="Ravin N.V."/>
        </authorList>
    </citation>
    <scope>NUCLEOTIDE SEQUENCE [LARGE SCALE GENOMIC DNA]</scope>
    <source>
        <strain evidence="1">BY5</strain>
    </source>
</reference>
<evidence type="ECO:0000313" key="1">
    <source>
        <dbReference type="EMBL" id="RCK78109.1"/>
    </source>
</evidence>
<proteinExistence type="predicted"/>
<dbReference type="AlphaFoldDB" id="A0A367ZK44"/>
<organism evidence="1 2">
    <name type="scientific">Candidatus Ozemobacter sibiricus</name>
    <dbReference type="NCBI Taxonomy" id="2268124"/>
    <lineage>
        <taxon>Bacteria</taxon>
        <taxon>Candidatus Ozemobacteria</taxon>
        <taxon>Candidatus Ozemobacterales</taxon>
        <taxon>Candidatus Ozemobacteraceae</taxon>
        <taxon>Candidatus Ozemobacter</taxon>
    </lineage>
</organism>
<evidence type="ECO:0000313" key="2">
    <source>
        <dbReference type="Proteomes" id="UP000252355"/>
    </source>
</evidence>
<name>A0A367ZK44_9BACT</name>
<gene>
    <name evidence="1" type="ORF">OZSIB_1758</name>
</gene>
<comment type="caution">
    <text evidence="1">The sequence shown here is derived from an EMBL/GenBank/DDBJ whole genome shotgun (WGS) entry which is preliminary data.</text>
</comment>
<dbReference type="Proteomes" id="UP000252355">
    <property type="component" value="Unassembled WGS sequence"/>
</dbReference>